<dbReference type="PANTHER" id="PTHR19134">
    <property type="entry name" value="RECEPTOR-TYPE TYROSINE-PROTEIN PHOSPHATASE"/>
    <property type="match status" value="1"/>
</dbReference>
<gene>
    <name evidence="5" type="ORF">BU16DRAFT_546678</name>
</gene>
<dbReference type="EMBL" id="MU004182">
    <property type="protein sequence ID" value="KAF2501451.1"/>
    <property type="molecule type" value="Genomic_DNA"/>
</dbReference>
<feature type="compositionally biased region" description="Basic and acidic residues" evidence="2">
    <location>
        <begin position="435"/>
        <end position="447"/>
    </location>
</feature>
<dbReference type="InterPro" id="IPR029021">
    <property type="entry name" value="Prot-tyrosine_phosphatase-like"/>
</dbReference>
<evidence type="ECO:0000256" key="1">
    <source>
        <dbReference type="ARBA" id="ARBA00009649"/>
    </source>
</evidence>
<protein>
    <recommendedName>
        <fullName evidence="7">Protein-tyrosine phosphatase 2</fullName>
    </recommendedName>
</protein>
<dbReference type="Gene3D" id="3.90.190.10">
    <property type="entry name" value="Protein tyrosine phosphatase superfamily"/>
    <property type="match status" value="1"/>
</dbReference>
<organism evidence="5 6">
    <name type="scientific">Lophium mytilinum</name>
    <dbReference type="NCBI Taxonomy" id="390894"/>
    <lineage>
        <taxon>Eukaryota</taxon>
        <taxon>Fungi</taxon>
        <taxon>Dikarya</taxon>
        <taxon>Ascomycota</taxon>
        <taxon>Pezizomycotina</taxon>
        <taxon>Dothideomycetes</taxon>
        <taxon>Pleosporomycetidae</taxon>
        <taxon>Mytilinidiales</taxon>
        <taxon>Mytilinidiaceae</taxon>
        <taxon>Lophium</taxon>
    </lineage>
</organism>
<feature type="domain" description="Tyrosine specific protein phosphatases" evidence="4">
    <location>
        <begin position="307"/>
        <end position="389"/>
    </location>
</feature>
<dbReference type="PROSITE" id="PS50055">
    <property type="entry name" value="TYR_PHOSPHATASE_PTP"/>
    <property type="match status" value="1"/>
</dbReference>
<dbReference type="InterPro" id="IPR050348">
    <property type="entry name" value="Protein-Tyr_Phosphatase"/>
</dbReference>
<reference evidence="5" key="1">
    <citation type="journal article" date="2020" name="Stud. Mycol.">
        <title>101 Dothideomycetes genomes: a test case for predicting lifestyles and emergence of pathogens.</title>
        <authorList>
            <person name="Haridas S."/>
            <person name="Albert R."/>
            <person name="Binder M."/>
            <person name="Bloem J."/>
            <person name="Labutti K."/>
            <person name="Salamov A."/>
            <person name="Andreopoulos B."/>
            <person name="Baker S."/>
            <person name="Barry K."/>
            <person name="Bills G."/>
            <person name="Bluhm B."/>
            <person name="Cannon C."/>
            <person name="Castanera R."/>
            <person name="Culley D."/>
            <person name="Daum C."/>
            <person name="Ezra D."/>
            <person name="Gonzalez J."/>
            <person name="Henrissat B."/>
            <person name="Kuo A."/>
            <person name="Liang C."/>
            <person name="Lipzen A."/>
            <person name="Lutzoni F."/>
            <person name="Magnuson J."/>
            <person name="Mondo S."/>
            <person name="Nolan M."/>
            <person name="Ohm R."/>
            <person name="Pangilinan J."/>
            <person name="Park H.-J."/>
            <person name="Ramirez L."/>
            <person name="Alfaro M."/>
            <person name="Sun H."/>
            <person name="Tritt A."/>
            <person name="Yoshinaga Y."/>
            <person name="Zwiers L.-H."/>
            <person name="Turgeon B."/>
            <person name="Goodwin S."/>
            <person name="Spatafora J."/>
            <person name="Crous P."/>
            <person name="Grigoriev I."/>
        </authorList>
    </citation>
    <scope>NUCLEOTIDE SEQUENCE</scope>
    <source>
        <strain evidence="5">CBS 269.34</strain>
    </source>
</reference>
<evidence type="ECO:0000256" key="2">
    <source>
        <dbReference type="SAM" id="MobiDB-lite"/>
    </source>
</evidence>
<name>A0A6A6RA87_9PEZI</name>
<evidence type="ECO:0000313" key="6">
    <source>
        <dbReference type="Proteomes" id="UP000799750"/>
    </source>
</evidence>
<dbReference type="PROSITE" id="PS50056">
    <property type="entry name" value="TYR_PHOSPHATASE_2"/>
    <property type="match status" value="1"/>
</dbReference>
<feature type="region of interest" description="Disordered" evidence="2">
    <location>
        <begin position="1"/>
        <end position="28"/>
    </location>
</feature>
<keyword evidence="6" id="KW-1185">Reference proteome</keyword>
<evidence type="ECO:0008006" key="7">
    <source>
        <dbReference type="Google" id="ProtNLM"/>
    </source>
</evidence>
<dbReference type="SUPFAM" id="SSF52799">
    <property type="entry name" value="(Phosphotyrosine protein) phosphatases II"/>
    <property type="match status" value="1"/>
</dbReference>
<dbReference type="InterPro" id="IPR000242">
    <property type="entry name" value="PTP_cat"/>
</dbReference>
<dbReference type="AlphaFoldDB" id="A0A6A6RA87"/>
<comment type="similarity">
    <text evidence="1">Belongs to the protein-tyrosine phosphatase family. Non-receptor class subfamily.</text>
</comment>
<dbReference type="PANTHER" id="PTHR19134:SF449">
    <property type="entry name" value="TYROSINE-PROTEIN PHOSPHATASE 1"/>
    <property type="match status" value="1"/>
</dbReference>
<dbReference type="SMART" id="SM00194">
    <property type="entry name" value="PTPc"/>
    <property type="match status" value="1"/>
</dbReference>
<accession>A0A6A6RA87</accession>
<evidence type="ECO:0000259" key="3">
    <source>
        <dbReference type="PROSITE" id="PS50055"/>
    </source>
</evidence>
<feature type="compositionally biased region" description="Low complexity" evidence="2">
    <location>
        <begin position="1"/>
        <end position="14"/>
    </location>
</feature>
<dbReference type="PROSITE" id="PS00383">
    <property type="entry name" value="TYR_PHOSPHATASE_1"/>
    <property type="match status" value="1"/>
</dbReference>
<evidence type="ECO:0000259" key="4">
    <source>
        <dbReference type="PROSITE" id="PS50056"/>
    </source>
</evidence>
<dbReference type="Proteomes" id="UP000799750">
    <property type="component" value="Unassembled WGS sequence"/>
</dbReference>
<dbReference type="OrthoDB" id="10253954at2759"/>
<dbReference type="InterPro" id="IPR003595">
    <property type="entry name" value="Tyr_Pase_cat"/>
</dbReference>
<feature type="region of interest" description="Disordered" evidence="2">
    <location>
        <begin position="411"/>
        <end position="458"/>
    </location>
</feature>
<dbReference type="SMART" id="SM00404">
    <property type="entry name" value="PTPc_motif"/>
    <property type="match status" value="1"/>
</dbReference>
<evidence type="ECO:0000313" key="5">
    <source>
        <dbReference type="EMBL" id="KAF2501451.1"/>
    </source>
</evidence>
<dbReference type="InterPro" id="IPR000387">
    <property type="entry name" value="Tyr_Pase_dom"/>
</dbReference>
<dbReference type="GO" id="GO:0004725">
    <property type="term" value="F:protein tyrosine phosphatase activity"/>
    <property type="evidence" value="ECO:0007669"/>
    <property type="project" value="InterPro"/>
</dbReference>
<dbReference type="PRINTS" id="PR00700">
    <property type="entry name" value="PRTYPHPHTASE"/>
</dbReference>
<feature type="domain" description="Tyrosine-protein phosphatase" evidence="3">
    <location>
        <begin position="142"/>
        <end position="398"/>
    </location>
</feature>
<dbReference type="Pfam" id="PF00102">
    <property type="entry name" value="Y_phosphatase"/>
    <property type="match status" value="1"/>
</dbReference>
<proteinExistence type="inferred from homology"/>
<dbReference type="InterPro" id="IPR016130">
    <property type="entry name" value="Tyr_Pase_AS"/>
</dbReference>
<sequence length="458" mass="50901">MSSPLAVPSSPASSKRSRSRDSTRSSAATSIAASVNSLAASVNFSLNPSASAPSLIIPHSPSETPSVVGSSPSEAIPYPAFLRQSKLGRGHWLTQAIEIHQRFIDLEWEQRNRIAQAQQAGNDPDAPASQWVRPSGDIVFARNRYANVDPYLNNRVKLQVPDGHNDYINASPIVLKSTDSGTETKFIATQGPKSDITAHFWRMIWHETASPSVIIMLTQTHESGREKCHPYYPLSLDNPTLALNQDDEFEDGFLSTITLVSLTEDENTRATIRELEMRDHNGDVKTVWHLLFGGWPDFLVPEGEDRTALLNLLAMSNEKNGHDAQNPRTVHCSAGVGRSGTFIALDWLLQELDEGSLDDLPEDRDPISEVVDRLRQQRMMMVQGEAQFGFLYEVLRQKWRERYWKLHPEVTGEDGLEDGAQTKDIRTGKHQSKKAKADPDEDAHAELEAELAGADSSF</sequence>
<dbReference type="CDD" id="cd18533">
    <property type="entry name" value="PTP_fungal"/>
    <property type="match status" value="1"/>
</dbReference>